<protein>
    <submittedName>
        <fullName evidence="1">ABC transporter permease component</fullName>
    </submittedName>
</protein>
<organism evidence="1 2">
    <name type="scientific">Lacticaseibacillus paracasei subsp. paracasei Lpp123</name>
    <dbReference type="NCBI Taxonomy" id="1256201"/>
    <lineage>
        <taxon>Bacteria</taxon>
        <taxon>Bacillati</taxon>
        <taxon>Bacillota</taxon>
        <taxon>Bacilli</taxon>
        <taxon>Lactobacillales</taxon>
        <taxon>Lactobacillaceae</taxon>
        <taxon>Lacticaseibacillus</taxon>
    </lineage>
</organism>
<dbReference type="EMBL" id="ANJW01000178">
    <property type="protein sequence ID" value="EPC57601.1"/>
    <property type="molecule type" value="Genomic_DNA"/>
</dbReference>
<feature type="non-terminal residue" evidence="1">
    <location>
        <position position="1"/>
    </location>
</feature>
<name>A0A829GJJ2_LACPA</name>
<reference evidence="1 2" key="1">
    <citation type="journal article" date="2013" name="PLoS ONE">
        <title>Lactobacillus paracasei comparative genomics: towards species pan-genome definition and exploitation of diversity.</title>
        <authorList>
            <person name="Smokvina T."/>
            <person name="Wels M."/>
            <person name="Polka J."/>
            <person name="Chervaux C."/>
            <person name="Brisse S."/>
            <person name="Boekhorst J."/>
            <person name="van Hylckama Vlieg J.E."/>
            <person name="Siezen R.J."/>
        </authorList>
    </citation>
    <scope>NUCLEOTIDE SEQUENCE [LARGE SCALE GENOMIC DNA]</scope>
    <source>
        <strain evidence="1 2">Lpp123</strain>
    </source>
</reference>
<proteinExistence type="predicted"/>
<dbReference type="AlphaFoldDB" id="A0A829GJJ2"/>
<accession>A0A829GJJ2</accession>
<evidence type="ECO:0000313" key="1">
    <source>
        <dbReference type="EMBL" id="EPC57601.1"/>
    </source>
</evidence>
<dbReference type="Proteomes" id="UP000014316">
    <property type="component" value="Unassembled WGS sequence"/>
</dbReference>
<sequence length="26" mass="2867">QRQLISSRRGLLMAGAVFVMVNLIGH</sequence>
<evidence type="ECO:0000313" key="2">
    <source>
        <dbReference type="Proteomes" id="UP000014316"/>
    </source>
</evidence>
<gene>
    <name evidence="1" type="ORF">Lpp123_02934</name>
</gene>
<comment type="caution">
    <text evidence="1">The sequence shown here is derived from an EMBL/GenBank/DDBJ whole genome shotgun (WGS) entry which is preliminary data.</text>
</comment>